<keyword evidence="2" id="KW-0472">Membrane</keyword>
<evidence type="ECO:0000256" key="2">
    <source>
        <dbReference type="SAM" id="Phobius"/>
    </source>
</evidence>
<gene>
    <name evidence="4" type="ORF">RASY3_02510</name>
    <name evidence="3" type="ORF">RASY3_18170</name>
</gene>
<feature type="region of interest" description="Disordered" evidence="1">
    <location>
        <begin position="63"/>
        <end position="113"/>
    </location>
</feature>
<dbReference type="Proteomes" id="UP000021369">
    <property type="component" value="Unassembled WGS sequence"/>
</dbReference>
<keyword evidence="5" id="KW-1185">Reference proteome</keyword>
<evidence type="ECO:0000313" key="3">
    <source>
        <dbReference type="EMBL" id="EXM38674.1"/>
    </source>
</evidence>
<feature type="transmembrane region" description="Helical" evidence="2">
    <location>
        <begin position="32"/>
        <end position="51"/>
    </location>
</feature>
<dbReference type="AlphaFoldDB" id="A0A011W2J2"/>
<dbReference type="EMBL" id="JEOB01000004">
    <property type="protein sequence ID" value="EXM38674.1"/>
    <property type="molecule type" value="Genomic_DNA"/>
</dbReference>
<evidence type="ECO:0000256" key="1">
    <source>
        <dbReference type="SAM" id="MobiDB-lite"/>
    </source>
</evidence>
<sequence length="241" mass="27116">MPDETRLDEQQKIIDDRQDNIKKLKNRRNIRTVLNILLTVVFIIICTFSIYRRYDEARIFDKPVGTDDNQQKINDNDMQKDDNQQKNDDSITTDNGDQQTPADSTDKTKSDSKAGDGHFTIYSVGDVYTAENGSGKLHCDVRNVEDSTHDIVMSLYISEDELKAHGLSTNGVEDGKWLIAQSGLFEPGYKIGEVQLNALPDGSYLPAGSYSLTMNERYYHHETGVLASYEANIPVTLEVAN</sequence>
<accession>A0A011W2J2</accession>
<dbReference type="OrthoDB" id="1771675at2"/>
<protein>
    <submittedName>
        <fullName evidence="4">Uncharacterized protein</fullName>
    </submittedName>
</protein>
<evidence type="ECO:0000313" key="4">
    <source>
        <dbReference type="EMBL" id="EXM41003.1"/>
    </source>
</evidence>
<comment type="caution">
    <text evidence="4">The sequence shown here is derived from an EMBL/GenBank/DDBJ whole genome shotgun (WGS) entry which is preliminary data.</text>
</comment>
<dbReference type="EMBL" id="JEOB01000001">
    <property type="protein sequence ID" value="EXM41003.1"/>
    <property type="molecule type" value="Genomic_DNA"/>
</dbReference>
<dbReference type="RefSeq" id="WP_037284863.1">
    <property type="nucleotide sequence ID" value="NZ_JEOB01000001.1"/>
</dbReference>
<proteinExistence type="predicted"/>
<keyword evidence="2" id="KW-0812">Transmembrane</keyword>
<evidence type="ECO:0000313" key="5">
    <source>
        <dbReference type="Proteomes" id="UP000021369"/>
    </source>
</evidence>
<feature type="compositionally biased region" description="Basic and acidic residues" evidence="1">
    <location>
        <begin position="74"/>
        <end position="89"/>
    </location>
</feature>
<dbReference type="PATRIC" id="fig|1341156.4.peg.227"/>
<feature type="compositionally biased region" description="Basic and acidic residues" evidence="1">
    <location>
        <begin position="104"/>
        <end position="113"/>
    </location>
</feature>
<name>A0A011W2J2_RUMAL</name>
<keyword evidence="2" id="KW-1133">Transmembrane helix</keyword>
<organism evidence="4 5">
    <name type="scientific">Ruminococcus albus SY3</name>
    <dbReference type="NCBI Taxonomy" id="1341156"/>
    <lineage>
        <taxon>Bacteria</taxon>
        <taxon>Bacillati</taxon>
        <taxon>Bacillota</taxon>
        <taxon>Clostridia</taxon>
        <taxon>Eubacteriales</taxon>
        <taxon>Oscillospiraceae</taxon>
        <taxon>Ruminococcus</taxon>
    </lineage>
</organism>
<reference evidence="4 5" key="1">
    <citation type="submission" date="2013-06" db="EMBL/GenBank/DDBJ databases">
        <title>Rumen cellulosomics: divergent fiber-degrading strategies revealed by comparative genome-wide analysis of six Ruminococcal strains.</title>
        <authorList>
            <person name="Dassa B."/>
            <person name="Borovok I."/>
            <person name="Lamed R."/>
            <person name="Flint H."/>
            <person name="Yeoman C.J."/>
            <person name="White B."/>
            <person name="Bayer E.A."/>
        </authorList>
    </citation>
    <scope>NUCLEOTIDE SEQUENCE [LARGE SCALE GENOMIC DNA]</scope>
    <source>
        <strain evidence="4 5">SY3</strain>
    </source>
</reference>
<feature type="compositionally biased region" description="Polar residues" evidence="1">
    <location>
        <begin position="90"/>
        <end position="103"/>
    </location>
</feature>